<dbReference type="CDD" id="cd04301">
    <property type="entry name" value="NAT_SF"/>
    <property type="match status" value="1"/>
</dbReference>
<reference evidence="2" key="1">
    <citation type="submission" date="2023-05" db="EMBL/GenBank/DDBJ databases">
        <title>Comparative genomics of Bacillaceae isolates and their secondary metabolite potential.</title>
        <authorList>
            <person name="Song L."/>
            <person name="Nielsen L.J."/>
            <person name="Mohite O."/>
            <person name="Xu X."/>
            <person name="Weber T."/>
            <person name="Kovacs A.T."/>
        </authorList>
    </citation>
    <scope>NUCLEOTIDE SEQUENCE</scope>
    <source>
        <strain evidence="2">LY1</strain>
    </source>
</reference>
<dbReference type="PANTHER" id="PTHR41700:SF1">
    <property type="entry name" value="N-ACETYLTRANSFERASE DOMAIN-CONTAINING PROTEIN"/>
    <property type="match status" value="1"/>
</dbReference>
<dbReference type="Pfam" id="PF00583">
    <property type="entry name" value="Acetyltransf_1"/>
    <property type="match status" value="1"/>
</dbReference>
<dbReference type="EMBL" id="CP126101">
    <property type="protein sequence ID" value="WHY52151.1"/>
    <property type="molecule type" value="Genomic_DNA"/>
</dbReference>
<evidence type="ECO:0000259" key="1">
    <source>
        <dbReference type="PROSITE" id="PS51186"/>
    </source>
</evidence>
<dbReference type="AlphaFoldDB" id="A0AAX3WZS9"/>
<name>A0AAX3WZS9_9BACI</name>
<gene>
    <name evidence="2" type="ORF">QNH24_02650</name>
</gene>
<dbReference type="Gene3D" id="3.40.630.30">
    <property type="match status" value="1"/>
</dbReference>
<dbReference type="PANTHER" id="PTHR41700">
    <property type="entry name" value="GCN5-RELATED N-ACETYLTRANSFERASE"/>
    <property type="match status" value="1"/>
</dbReference>
<dbReference type="Proteomes" id="UP001178322">
    <property type="component" value="Chromosome"/>
</dbReference>
<organism evidence="2 3">
    <name type="scientific">Lysinibacillus pakistanensis</name>
    <dbReference type="NCBI Taxonomy" id="759811"/>
    <lineage>
        <taxon>Bacteria</taxon>
        <taxon>Bacillati</taxon>
        <taxon>Bacillota</taxon>
        <taxon>Bacilli</taxon>
        <taxon>Bacillales</taxon>
        <taxon>Bacillaceae</taxon>
        <taxon>Lysinibacillus</taxon>
    </lineage>
</organism>
<keyword evidence="2" id="KW-0808">Transferase</keyword>
<dbReference type="InterPro" id="IPR000182">
    <property type="entry name" value="GNAT_dom"/>
</dbReference>
<evidence type="ECO:0000313" key="3">
    <source>
        <dbReference type="Proteomes" id="UP001178322"/>
    </source>
</evidence>
<dbReference type="GO" id="GO:0016747">
    <property type="term" value="F:acyltransferase activity, transferring groups other than amino-acyl groups"/>
    <property type="evidence" value="ECO:0007669"/>
    <property type="project" value="InterPro"/>
</dbReference>
<dbReference type="PROSITE" id="PS51186">
    <property type="entry name" value="GNAT"/>
    <property type="match status" value="1"/>
</dbReference>
<dbReference type="InterPro" id="IPR038764">
    <property type="entry name" value="GNAT_N_AcTrfase_prd"/>
</dbReference>
<dbReference type="InterPro" id="IPR016181">
    <property type="entry name" value="Acyl_CoA_acyltransferase"/>
</dbReference>
<evidence type="ECO:0000313" key="2">
    <source>
        <dbReference type="EMBL" id="WHY52151.1"/>
    </source>
</evidence>
<proteinExistence type="predicted"/>
<accession>A0AAX3WZS9</accession>
<dbReference type="SUPFAM" id="SSF55729">
    <property type="entry name" value="Acyl-CoA N-acyltransferases (Nat)"/>
    <property type="match status" value="1"/>
</dbReference>
<feature type="domain" description="N-acetyltransferase" evidence="1">
    <location>
        <begin position="2"/>
        <end position="145"/>
    </location>
</feature>
<protein>
    <submittedName>
        <fullName evidence="2">GNAT family N-acetyltransferase</fullName>
        <ecNumber evidence="2">2.3.1.-</ecNumber>
    </submittedName>
</protein>
<dbReference type="EC" id="2.3.1.-" evidence="2"/>
<sequence>MIDIKEINTIDQLEHVQQLEYEVWGMPSIPLHQTLTAVKNGGIVVGAYDGERLVGFSYGFSGFREGKSFLCSHMLGIDKNYRSQGIGEKLKLAQREIAINRGYDLMVWTFDPLETRNAYLNLSKLKGICYTYIENCYGEMQDGLNKGLPSDRFEVSWHLTSDYVIQDIVIDVTNPVPVASCSLNEQGLLCLKMTENSKYNKDFYVLPVPKDFQALKVQNPDLALDWRFKTRHILQQLFAQGYAVVKLQQQEKYNEYVLAKKTALPLEGEK</sequence>
<dbReference type="RefSeq" id="WP_283870629.1">
    <property type="nucleotide sequence ID" value="NZ_CP126101.1"/>
</dbReference>
<keyword evidence="2" id="KW-0012">Acyltransferase</keyword>